<feature type="transmembrane region" description="Helical" evidence="8">
    <location>
        <begin position="15"/>
        <end position="40"/>
    </location>
</feature>
<dbReference type="PANTHER" id="PTHR24243">
    <property type="entry name" value="G-PROTEIN COUPLED RECEPTOR"/>
    <property type="match status" value="1"/>
</dbReference>
<keyword evidence="3 8" id="KW-1133">Transmembrane helix</keyword>
<organism evidence="10">
    <name type="scientific">Octopus bimaculoides</name>
    <name type="common">California two-spotted octopus</name>
    <dbReference type="NCBI Taxonomy" id="37653"/>
    <lineage>
        <taxon>Eukaryota</taxon>
        <taxon>Metazoa</taxon>
        <taxon>Spiralia</taxon>
        <taxon>Lophotrochozoa</taxon>
        <taxon>Mollusca</taxon>
        <taxon>Cephalopoda</taxon>
        <taxon>Coleoidea</taxon>
        <taxon>Octopodiformes</taxon>
        <taxon>Octopoda</taxon>
        <taxon>Incirrata</taxon>
        <taxon>Octopodidae</taxon>
        <taxon>Octopus</taxon>
    </lineage>
</organism>
<dbReference type="InterPro" id="IPR017452">
    <property type="entry name" value="GPCR_Rhodpsn_7TM"/>
</dbReference>
<feature type="domain" description="G-protein coupled receptors family 1 profile" evidence="9">
    <location>
        <begin position="1"/>
        <end position="114"/>
    </location>
</feature>
<proteinExistence type="predicted"/>
<feature type="non-terminal residue" evidence="10">
    <location>
        <position position="134"/>
    </location>
</feature>
<gene>
    <name evidence="10" type="ORF">OCBIM_22023142mg</name>
</gene>
<feature type="transmembrane region" description="Helical" evidence="8">
    <location>
        <begin position="96"/>
        <end position="117"/>
    </location>
</feature>
<keyword evidence="6" id="KW-0675">Receptor</keyword>
<keyword evidence="2 8" id="KW-0812">Transmembrane</keyword>
<dbReference type="SUPFAM" id="SSF81321">
    <property type="entry name" value="Family A G protein-coupled receptor-like"/>
    <property type="match status" value="1"/>
</dbReference>
<dbReference type="PROSITE" id="PS50262">
    <property type="entry name" value="G_PROTEIN_RECEP_F1_2"/>
    <property type="match status" value="1"/>
</dbReference>
<feature type="transmembrane region" description="Helical" evidence="8">
    <location>
        <begin position="61"/>
        <end position="84"/>
    </location>
</feature>
<evidence type="ECO:0000259" key="9">
    <source>
        <dbReference type="PROSITE" id="PS50262"/>
    </source>
</evidence>
<keyword evidence="7" id="KW-0807">Transducer</keyword>
<dbReference type="GO" id="GO:0005886">
    <property type="term" value="C:plasma membrane"/>
    <property type="evidence" value="ECO:0007669"/>
    <property type="project" value="TreeGrafter"/>
</dbReference>
<evidence type="ECO:0000256" key="3">
    <source>
        <dbReference type="ARBA" id="ARBA00022989"/>
    </source>
</evidence>
<accession>A0A0L8IB91</accession>
<name>A0A0L8IB91_OCTBM</name>
<reference evidence="10" key="1">
    <citation type="submission" date="2015-07" db="EMBL/GenBank/DDBJ databases">
        <title>MeaNS - Measles Nucleotide Surveillance Program.</title>
        <authorList>
            <person name="Tran T."/>
            <person name="Druce J."/>
        </authorList>
    </citation>
    <scope>NUCLEOTIDE SEQUENCE</scope>
    <source>
        <strain evidence="10">UCB-OBI-ISO-001</strain>
        <tissue evidence="10">Gonad</tissue>
    </source>
</reference>
<evidence type="ECO:0000256" key="4">
    <source>
        <dbReference type="ARBA" id="ARBA00023040"/>
    </source>
</evidence>
<evidence type="ECO:0000256" key="8">
    <source>
        <dbReference type="SAM" id="Phobius"/>
    </source>
</evidence>
<dbReference type="EMBL" id="KQ416081">
    <property type="protein sequence ID" value="KOF98761.1"/>
    <property type="molecule type" value="Genomic_DNA"/>
</dbReference>
<keyword evidence="5 8" id="KW-0472">Membrane</keyword>
<dbReference type="InterPro" id="IPR019427">
    <property type="entry name" value="7TM_GPCR_serpentine_rcpt_Srw"/>
</dbReference>
<sequence length="134" mass="15376">MLTVFLKNELYTLCAALLIYSFLPAVILIISSILLVYKILHRPDLGQHVQRNPSEQSRNTIYVVIAINLLFLVTTFPASIYFLVLSLQNESNMVMYTFLDSIACINNVINFILYVGISKSFRHNLKHICSKKTY</sequence>
<dbReference type="AlphaFoldDB" id="A0A0L8IB91"/>
<keyword evidence="4" id="KW-0297">G-protein coupled receptor</keyword>
<dbReference type="GO" id="GO:0008528">
    <property type="term" value="F:G protein-coupled peptide receptor activity"/>
    <property type="evidence" value="ECO:0007669"/>
    <property type="project" value="InterPro"/>
</dbReference>
<dbReference type="Pfam" id="PF10324">
    <property type="entry name" value="7TM_GPCR_Srw"/>
    <property type="match status" value="1"/>
</dbReference>
<evidence type="ECO:0000256" key="7">
    <source>
        <dbReference type="ARBA" id="ARBA00023224"/>
    </source>
</evidence>
<protein>
    <recommendedName>
        <fullName evidence="9">G-protein coupled receptors family 1 profile domain-containing protein</fullName>
    </recommendedName>
</protein>
<evidence type="ECO:0000256" key="2">
    <source>
        <dbReference type="ARBA" id="ARBA00022692"/>
    </source>
</evidence>
<dbReference type="PANTHER" id="PTHR24243:SF233">
    <property type="entry name" value="THYROTROPIN-RELEASING HORMONE RECEPTOR"/>
    <property type="match status" value="1"/>
</dbReference>
<dbReference type="Gene3D" id="1.20.1070.10">
    <property type="entry name" value="Rhodopsin 7-helix transmembrane proteins"/>
    <property type="match status" value="1"/>
</dbReference>
<evidence type="ECO:0000313" key="10">
    <source>
        <dbReference type="EMBL" id="KOF98761.1"/>
    </source>
</evidence>
<evidence type="ECO:0000256" key="5">
    <source>
        <dbReference type="ARBA" id="ARBA00023136"/>
    </source>
</evidence>
<evidence type="ECO:0000256" key="1">
    <source>
        <dbReference type="ARBA" id="ARBA00004141"/>
    </source>
</evidence>
<evidence type="ECO:0000256" key="6">
    <source>
        <dbReference type="ARBA" id="ARBA00023170"/>
    </source>
</evidence>
<comment type="subcellular location">
    <subcellularLocation>
        <location evidence="1">Membrane</location>
        <topology evidence="1">Multi-pass membrane protein</topology>
    </subcellularLocation>
</comment>